<dbReference type="Proteomes" id="UP000008068">
    <property type="component" value="Unassembled WGS sequence"/>
</dbReference>
<evidence type="ECO:0000313" key="2">
    <source>
        <dbReference type="Proteomes" id="UP000008068"/>
    </source>
</evidence>
<proteinExistence type="predicted"/>
<organism evidence="2">
    <name type="scientific">Caenorhabditis brenneri</name>
    <name type="common">Nematode worm</name>
    <dbReference type="NCBI Taxonomy" id="135651"/>
    <lineage>
        <taxon>Eukaryota</taxon>
        <taxon>Metazoa</taxon>
        <taxon>Ecdysozoa</taxon>
        <taxon>Nematoda</taxon>
        <taxon>Chromadorea</taxon>
        <taxon>Rhabditida</taxon>
        <taxon>Rhabditina</taxon>
        <taxon>Rhabditomorpha</taxon>
        <taxon>Rhabditoidea</taxon>
        <taxon>Rhabditidae</taxon>
        <taxon>Peloderinae</taxon>
        <taxon>Caenorhabditis</taxon>
    </lineage>
</organism>
<dbReference type="EMBL" id="GL380031">
    <property type="protein sequence ID" value="EGT43401.1"/>
    <property type="molecule type" value="Genomic_DNA"/>
</dbReference>
<keyword evidence="2" id="KW-1185">Reference proteome</keyword>
<gene>
    <name evidence="1" type="ORF">CAEBREN_07657</name>
</gene>
<name>G0P2U5_CAEBE</name>
<reference evidence="2" key="1">
    <citation type="submission" date="2011-07" db="EMBL/GenBank/DDBJ databases">
        <authorList>
            <consortium name="Caenorhabditis brenneri Sequencing and Analysis Consortium"/>
            <person name="Wilson R.K."/>
        </authorList>
    </citation>
    <scope>NUCLEOTIDE SEQUENCE [LARGE SCALE GENOMIC DNA]</scope>
    <source>
        <strain evidence="2">PB2801</strain>
    </source>
</reference>
<dbReference type="HOGENOM" id="CLU_2401596_0_0_1"/>
<protein>
    <submittedName>
        <fullName evidence="1">Uncharacterized protein</fullName>
    </submittedName>
</protein>
<accession>G0P2U5</accession>
<evidence type="ECO:0000313" key="1">
    <source>
        <dbReference type="EMBL" id="EGT43401.1"/>
    </source>
</evidence>
<sequence>MFFQTQNSLQSQLITQQEAMTEKEEAHFLEKKQLKQSLEKTFSVFLGQTKRHWGLQKKLSNAQQAWNIEKAQIIQKLLNSAHIFSNFRVFFFR</sequence>
<dbReference type="InParanoid" id="G0P2U5"/>
<dbReference type="AlphaFoldDB" id="G0P2U5"/>